<reference evidence="2" key="1">
    <citation type="journal article" date="2021" name="PeerJ">
        <title>Extensive microbial diversity within the chicken gut microbiome revealed by metagenomics and culture.</title>
        <authorList>
            <person name="Gilroy R."/>
            <person name="Ravi A."/>
            <person name="Getino M."/>
            <person name="Pursley I."/>
            <person name="Horton D.L."/>
            <person name="Alikhan N.F."/>
            <person name="Baker D."/>
            <person name="Gharbi K."/>
            <person name="Hall N."/>
            <person name="Watson M."/>
            <person name="Adriaenssens E.M."/>
            <person name="Foster-Nyarko E."/>
            <person name="Jarju S."/>
            <person name="Secka A."/>
            <person name="Antonio M."/>
            <person name="Oren A."/>
            <person name="Chaudhuri R.R."/>
            <person name="La Ragione R."/>
            <person name="Hildebrand F."/>
            <person name="Pallen M.J."/>
        </authorList>
    </citation>
    <scope>NUCLEOTIDE SEQUENCE</scope>
    <source>
        <strain evidence="2">CHK188-5543</strain>
    </source>
</reference>
<dbReference type="AlphaFoldDB" id="A0A9D1WT97"/>
<dbReference type="Pfam" id="PF07454">
    <property type="entry name" value="SpoIIP"/>
    <property type="match status" value="1"/>
</dbReference>
<comment type="caution">
    <text evidence="2">The sequence shown here is derived from an EMBL/GenBank/DDBJ whole genome shotgun (WGS) entry which is preliminary data.</text>
</comment>
<feature type="compositionally biased region" description="Low complexity" evidence="1">
    <location>
        <begin position="378"/>
        <end position="406"/>
    </location>
</feature>
<organism evidence="2 3">
    <name type="scientific">Candidatus Anaerotruncus excrementipullorum</name>
    <dbReference type="NCBI Taxonomy" id="2838465"/>
    <lineage>
        <taxon>Bacteria</taxon>
        <taxon>Bacillati</taxon>
        <taxon>Bacillota</taxon>
        <taxon>Clostridia</taxon>
        <taxon>Eubacteriales</taxon>
        <taxon>Oscillospiraceae</taxon>
        <taxon>Anaerotruncus</taxon>
    </lineage>
</organism>
<feature type="region of interest" description="Disordered" evidence="1">
    <location>
        <begin position="373"/>
        <end position="406"/>
    </location>
</feature>
<sequence>MGPALGELTEGVALLSAMVSMPEGSLALLERRFAGQLDPDYYTPQQEEAAEPYLRPWTQPENQSSPVPNGGQKQPLTPAQEQDGLPAPAAGERPPIQAPSPAADTSHPVEAAYRGEILQENMAGASAGLISYGYGKLRNYTQVADEQVAEMMARGMNIHLANTQEPQVLIVHTHATESYEPYDSPDYDLRNTWRSTESGENMIAVGEALAQELREAGIGVVHDTTLHDYPSYNGSYERSAETIKGYLSQYPTIQVVLDVHRDAVQREENLIVKPVTEIGGKKAAQLMIITGSDDGTMDIPHWQENLQFAAQLQNAIETDWPHLTRPIFFCYRKYNMDLTTGSLLLEVGTQANTLEEATYTARLVGRSLARLLNENRQPPDTASQAPADSAAPSQASTSSAASTTPS</sequence>
<dbReference type="NCBIfam" id="TIGR02867">
    <property type="entry name" value="spore_II_P"/>
    <property type="match status" value="1"/>
</dbReference>
<protein>
    <submittedName>
        <fullName evidence="2">Stage II sporulation protein P</fullName>
    </submittedName>
</protein>
<name>A0A9D1WT97_9FIRM</name>
<dbReference type="InterPro" id="IPR010897">
    <property type="entry name" value="Spore_II_P"/>
</dbReference>
<evidence type="ECO:0000313" key="3">
    <source>
        <dbReference type="Proteomes" id="UP000886800"/>
    </source>
</evidence>
<feature type="region of interest" description="Disordered" evidence="1">
    <location>
        <begin position="39"/>
        <end position="106"/>
    </location>
</feature>
<dbReference type="EMBL" id="DXES01000199">
    <property type="protein sequence ID" value="HIX66487.1"/>
    <property type="molecule type" value="Genomic_DNA"/>
</dbReference>
<dbReference type="Proteomes" id="UP000886800">
    <property type="component" value="Unassembled WGS sequence"/>
</dbReference>
<gene>
    <name evidence="2" type="ORF">H9736_09585</name>
</gene>
<reference evidence="2" key="2">
    <citation type="submission" date="2021-04" db="EMBL/GenBank/DDBJ databases">
        <authorList>
            <person name="Gilroy R."/>
        </authorList>
    </citation>
    <scope>NUCLEOTIDE SEQUENCE</scope>
    <source>
        <strain evidence="2">CHK188-5543</strain>
    </source>
</reference>
<proteinExistence type="predicted"/>
<evidence type="ECO:0000313" key="2">
    <source>
        <dbReference type="EMBL" id="HIX66487.1"/>
    </source>
</evidence>
<feature type="compositionally biased region" description="Polar residues" evidence="1">
    <location>
        <begin position="59"/>
        <end position="80"/>
    </location>
</feature>
<evidence type="ECO:0000256" key="1">
    <source>
        <dbReference type="SAM" id="MobiDB-lite"/>
    </source>
</evidence>
<accession>A0A9D1WT97</accession>